<feature type="compositionally biased region" description="Basic and acidic residues" evidence="1">
    <location>
        <begin position="40"/>
        <end position="51"/>
    </location>
</feature>
<reference evidence="3 4" key="1">
    <citation type="submission" date="2024-01" db="EMBL/GenBank/DDBJ databases">
        <title>Comparative genomics of Cryptococcus and Kwoniella reveals pathogenesis evolution and contrasting modes of karyotype evolution via chromosome fusion or intercentromeric recombination.</title>
        <authorList>
            <person name="Coelho M.A."/>
            <person name="David-Palma M."/>
            <person name="Shea T."/>
            <person name="Bowers K."/>
            <person name="McGinley-Smith S."/>
            <person name="Mohammad A.W."/>
            <person name="Gnirke A."/>
            <person name="Yurkov A.M."/>
            <person name="Nowrousian M."/>
            <person name="Sun S."/>
            <person name="Cuomo C.A."/>
            <person name="Heitman J."/>
        </authorList>
    </citation>
    <scope>NUCLEOTIDE SEQUENCE [LARGE SCALE GENOMIC DNA]</scope>
    <source>
        <strain evidence="3">CBS 11374</strain>
    </source>
</reference>
<feature type="transmembrane region" description="Helical" evidence="2">
    <location>
        <begin position="110"/>
        <end position="131"/>
    </location>
</feature>
<gene>
    <name evidence="3" type="ORF">IL334_001010</name>
</gene>
<dbReference type="InterPro" id="IPR010699">
    <property type="entry name" value="DUF1275"/>
</dbReference>
<protein>
    <recommendedName>
        <fullName evidence="5">DUF1275 domain protein</fullName>
    </recommendedName>
</protein>
<keyword evidence="4" id="KW-1185">Reference proteome</keyword>
<keyword evidence="2" id="KW-1133">Transmembrane helix</keyword>
<keyword evidence="2" id="KW-0472">Membrane</keyword>
<keyword evidence="2" id="KW-0812">Transmembrane</keyword>
<dbReference type="PANTHER" id="PTHR37488">
    <property type="entry name" value="DUF1275 DOMAIN-CONTAINING PROTEIN"/>
    <property type="match status" value="1"/>
</dbReference>
<evidence type="ECO:0008006" key="5">
    <source>
        <dbReference type="Google" id="ProtNLM"/>
    </source>
</evidence>
<feature type="transmembrane region" description="Helical" evidence="2">
    <location>
        <begin position="159"/>
        <end position="177"/>
    </location>
</feature>
<feature type="region of interest" description="Disordered" evidence="1">
    <location>
        <begin position="27"/>
        <end position="51"/>
    </location>
</feature>
<dbReference type="Pfam" id="PF06912">
    <property type="entry name" value="DUF1275"/>
    <property type="match status" value="1"/>
</dbReference>
<dbReference type="EMBL" id="CP141881">
    <property type="protein sequence ID" value="WRT64082.1"/>
    <property type="molecule type" value="Genomic_DNA"/>
</dbReference>
<accession>A0ABZ1CRU1</accession>
<feature type="transmembrane region" description="Helical" evidence="2">
    <location>
        <begin position="307"/>
        <end position="328"/>
    </location>
</feature>
<feature type="transmembrane region" description="Helical" evidence="2">
    <location>
        <begin position="189"/>
        <end position="210"/>
    </location>
</feature>
<name>A0ABZ1CRU1_9TREE</name>
<feature type="transmembrane region" description="Helical" evidence="2">
    <location>
        <begin position="284"/>
        <end position="301"/>
    </location>
</feature>
<evidence type="ECO:0000313" key="3">
    <source>
        <dbReference type="EMBL" id="WRT64082.1"/>
    </source>
</evidence>
<dbReference type="RefSeq" id="XP_062788822.1">
    <property type="nucleotide sequence ID" value="XM_062932771.1"/>
</dbReference>
<sequence length="339" mass="37157">MDLNLRTCRSLPTSQHEASYQALQRALAGDNPSMNSVHKQKYEGEQEEKSLPCRKNADLHRSMRDAENVGKENESRNLDILPGAIKTVWPPWKRNDGWSGWMSDTVTSKALVLCLILQAFSTGILDATTYLDFSTFASNQTGNTILLTVAVVRVSGHQLLLTGVSLASFLSAALVFGHIGHFMGVRRRIWLLINVICQIVFLILAAIFLSPSGGNSTRLGRKHEWVIISLFALMSGAQVAAARQASVQEIPTAPMTSSYVDLVADKYLFAGFNNENATGRNKRLVYILSVIIGSFIGSIMHKYAGSWVVVVIAMAFKLAVIVLMSLAATDEKVETHNAC</sequence>
<organism evidence="3 4">
    <name type="scientific">Kwoniella shivajii</name>
    <dbReference type="NCBI Taxonomy" id="564305"/>
    <lineage>
        <taxon>Eukaryota</taxon>
        <taxon>Fungi</taxon>
        <taxon>Dikarya</taxon>
        <taxon>Basidiomycota</taxon>
        <taxon>Agaricomycotina</taxon>
        <taxon>Tremellomycetes</taxon>
        <taxon>Tremellales</taxon>
        <taxon>Cryptococcaceae</taxon>
        <taxon>Kwoniella</taxon>
    </lineage>
</organism>
<evidence type="ECO:0000256" key="2">
    <source>
        <dbReference type="SAM" id="Phobius"/>
    </source>
</evidence>
<evidence type="ECO:0000313" key="4">
    <source>
        <dbReference type="Proteomes" id="UP001329825"/>
    </source>
</evidence>
<dbReference type="Proteomes" id="UP001329825">
    <property type="component" value="Chromosome 1"/>
</dbReference>
<proteinExistence type="predicted"/>
<dbReference type="PANTHER" id="PTHR37488:SF2">
    <property type="entry name" value="DUF1275 DOMAIN-CONTAINING PROTEIN"/>
    <property type="match status" value="1"/>
</dbReference>
<dbReference type="GeneID" id="87953141"/>
<feature type="transmembrane region" description="Helical" evidence="2">
    <location>
        <begin position="225"/>
        <end position="242"/>
    </location>
</feature>
<evidence type="ECO:0000256" key="1">
    <source>
        <dbReference type="SAM" id="MobiDB-lite"/>
    </source>
</evidence>